<dbReference type="AlphaFoldDB" id="A0A182RCX5"/>
<name>A0A182RCX5_ANOFN</name>
<accession>A0A182RCX5</accession>
<dbReference type="GO" id="GO:0006508">
    <property type="term" value="P:proteolysis"/>
    <property type="evidence" value="ECO:0007669"/>
    <property type="project" value="InterPro"/>
</dbReference>
<organism evidence="3">
    <name type="scientific">Anopheles funestus</name>
    <name type="common">African malaria mosquito</name>
    <dbReference type="NCBI Taxonomy" id="62324"/>
    <lineage>
        <taxon>Eukaryota</taxon>
        <taxon>Metazoa</taxon>
        <taxon>Ecdysozoa</taxon>
        <taxon>Arthropoda</taxon>
        <taxon>Hexapoda</taxon>
        <taxon>Insecta</taxon>
        <taxon>Pterygota</taxon>
        <taxon>Neoptera</taxon>
        <taxon>Endopterygota</taxon>
        <taxon>Diptera</taxon>
        <taxon>Nematocera</taxon>
        <taxon>Culicoidea</taxon>
        <taxon>Culicidae</taxon>
        <taxon>Anophelinae</taxon>
        <taxon>Anopheles</taxon>
    </lineage>
</organism>
<dbReference type="STRING" id="62324.A0A182RCX5"/>
<proteinExistence type="inferred from homology"/>
<dbReference type="EnsemblMetazoa" id="AFUN004044-RA">
    <property type="protein sequence ID" value="AFUN004044-PA"/>
    <property type="gene ID" value="AFUN004044"/>
</dbReference>
<evidence type="ECO:0000256" key="1">
    <source>
        <dbReference type="ARBA" id="ARBA00008455"/>
    </source>
</evidence>
<dbReference type="GO" id="GO:0008234">
    <property type="term" value="F:cysteine-type peptidase activity"/>
    <property type="evidence" value="ECO:0007669"/>
    <property type="project" value="InterPro"/>
</dbReference>
<dbReference type="VEuPathDB" id="VectorBase:AFUN004044"/>
<dbReference type="InterPro" id="IPR013128">
    <property type="entry name" value="Peptidase_C1A"/>
</dbReference>
<dbReference type="SMART" id="SM00645">
    <property type="entry name" value="Pept_C1"/>
    <property type="match status" value="1"/>
</dbReference>
<reference evidence="3" key="1">
    <citation type="submission" date="2020-05" db="UniProtKB">
        <authorList>
            <consortium name="EnsemblMetazoa"/>
        </authorList>
    </citation>
    <scope>IDENTIFICATION</scope>
    <source>
        <strain evidence="3">FUMOZ</strain>
    </source>
</reference>
<dbReference type="CDD" id="cd02248">
    <property type="entry name" value="Peptidase_C1A"/>
    <property type="match status" value="1"/>
</dbReference>
<evidence type="ECO:0000313" key="3">
    <source>
        <dbReference type="EnsemblMetazoa" id="AFUN004044-PA"/>
    </source>
</evidence>
<dbReference type="InterPro" id="IPR039417">
    <property type="entry name" value="Peptidase_C1A_papain-like"/>
</dbReference>
<protein>
    <recommendedName>
        <fullName evidence="2">Peptidase C1A papain C-terminal domain-containing protein</fullName>
    </recommendedName>
</protein>
<evidence type="ECO:0000259" key="2">
    <source>
        <dbReference type="SMART" id="SM00645"/>
    </source>
</evidence>
<dbReference type="SUPFAM" id="SSF54001">
    <property type="entry name" value="Cysteine proteinases"/>
    <property type="match status" value="1"/>
</dbReference>
<dbReference type="Gene3D" id="3.90.70.10">
    <property type="entry name" value="Cysteine proteinases"/>
    <property type="match status" value="1"/>
</dbReference>
<comment type="similarity">
    <text evidence="1">Belongs to the peptidase C1 family.</text>
</comment>
<dbReference type="InterPro" id="IPR038765">
    <property type="entry name" value="Papain-like_cys_pep_sf"/>
</dbReference>
<feature type="domain" description="Peptidase C1A papain C-terminal" evidence="2">
    <location>
        <begin position="9"/>
        <end position="155"/>
    </location>
</feature>
<dbReference type="VEuPathDB" id="VectorBase:AFUN2_006810"/>
<dbReference type="InterPro" id="IPR000668">
    <property type="entry name" value="Peptidase_C1A_C"/>
</dbReference>
<dbReference type="PANTHER" id="PTHR12411">
    <property type="entry name" value="CYSTEINE PROTEASE FAMILY C1-RELATED"/>
    <property type="match status" value="1"/>
</dbReference>
<dbReference type="Pfam" id="PF00112">
    <property type="entry name" value="Peptidase_C1"/>
    <property type="match status" value="1"/>
</dbReference>
<sequence length="156" mass="17741">MRHQAAFSLRSYRDLLRPVFRVKVLSFTVYATSSFSVRNQGQCSFNKDYAIANISEWAIMPKNEDALAFALWKVGPIPVSINAAPKSFQLYSNGIYDDEASCDNSKVNHAMLLLGYTKDYWILKNWWGNWGEDGYMRLARGKNLCGISNYAGYVTV</sequence>